<keyword evidence="2" id="KW-0677">Repeat</keyword>
<dbReference type="SMART" id="SM00054">
    <property type="entry name" value="EFh"/>
    <property type="match status" value="5"/>
</dbReference>
<feature type="domain" description="EF-hand" evidence="5">
    <location>
        <begin position="165"/>
        <end position="200"/>
    </location>
</feature>
<dbReference type="InterPro" id="IPR018247">
    <property type="entry name" value="EF_Hand_1_Ca_BS"/>
</dbReference>
<evidence type="ECO:0000256" key="3">
    <source>
        <dbReference type="SAM" id="MobiDB-lite"/>
    </source>
</evidence>
<accession>A0A512N687</accession>
<dbReference type="PANTHER" id="PTHR10827">
    <property type="entry name" value="RETICULOCALBIN"/>
    <property type="match status" value="1"/>
</dbReference>
<reference evidence="6 7" key="1">
    <citation type="submission" date="2019-07" db="EMBL/GenBank/DDBJ databases">
        <title>Whole genome shotgun sequence of Reyranella soli NBRC 108950.</title>
        <authorList>
            <person name="Hosoyama A."/>
            <person name="Uohara A."/>
            <person name="Ohji S."/>
            <person name="Ichikawa N."/>
        </authorList>
    </citation>
    <scope>NUCLEOTIDE SEQUENCE [LARGE SCALE GENOMIC DNA]</scope>
    <source>
        <strain evidence="6 7">NBRC 108950</strain>
    </source>
</reference>
<sequence>MKRIFRPLLYTAAIISLPVAAQTPPTQGWPANRPPAAAPQATPPQAATPPAAVGAPAAPAPGGQAQQATGAPPAIPLPQWFVEIDTAKTGEVSRADFLKYRMKSFEELDANKDGKLSLDEFLKVAEPPMSTDVPGGPTLEERRNRAKAEFGNLDTNRDGFIERAEAEALVHSEFNQYDTDRDNKVTEPEVRLIVQRSLQREAAARQEVEQRRRQGMAAINDFIDMQLREADKLDKNNDGKINQQEYLVLSGPADGPQAKGLLPYDIRKQLVLRKFAEIDTNKDGQLDRVELTGAAVRQFLEIDDNKDRFLTEEEFKKAQENETKKMRAIIQAMQPAQPAQPRPAPAPAQPRGPQPQQAPQQPQGLAPGLPQGTR</sequence>
<feature type="compositionally biased region" description="Pro residues" evidence="3">
    <location>
        <begin position="338"/>
        <end position="353"/>
    </location>
</feature>
<gene>
    <name evidence="6" type="ORF">RSO01_16440</name>
</gene>
<proteinExistence type="predicted"/>
<dbReference type="Pfam" id="PF13202">
    <property type="entry name" value="EF-hand_5"/>
    <property type="match status" value="5"/>
</dbReference>
<keyword evidence="1" id="KW-0479">Metal-binding</keyword>
<dbReference type="OrthoDB" id="6706523at2"/>
<comment type="caution">
    <text evidence="6">The sequence shown here is derived from an EMBL/GenBank/DDBJ whole genome shotgun (WGS) entry which is preliminary data.</text>
</comment>
<protein>
    <recommendedName>
        <fullName evidence="5">EF-hand domain-containing protein</fullName>
    </recommendedName>
</protein>
<dbReference type="PROSITE" id="PS50222">
    <property type="entry name" value="EF_HAND_2"/>
    <property type="match status" value="3"/>
</dbReference>
<feature type="domain" description="EF-hand" evidence="5">
    <location>
        <begin position="96"/>
        <end position="131"/>
    </location>
</feature>
<keyword evidence="4" id="KW-0732">Signal</keyword>
<keyword evidence="7" id="KW-1185">Reference proteome</keyword>
<feature type="signal peptide" evidence="4">
    <location>
        <begin position="1"/>
        <end position="21"/>
    </location>
</feature>
<dbReference type="PROSITE" id="PS00018">
    <property type="entry name" value="EF_HAND_1"/>
    <property type="match status" value="5"/>
</dbReference>
<evidence type="ECO:0000256" key="4">
    <source>
        <dbReference type="SAM" id="SignalP"/>
    </source>
</evidence>
<dbReference type="Proteomes" id="UP000321058">
    <property type="component" value="Unassembled WGS sequence"/>
</dbReference>
<dbReference type="InterPro" id="IPR002048">
    <property type="entry name" value="EF_hand_dom"/>
</dbReference>
<evidence type="ECO:0000313" key="7">
    <source>
        <dbReference type="Proteomes" id="UP000321058"/>
    </source>
</evidence>
<feature type="compositionally biased region" description="Low complexity" evidence="3">
    <location>
        <begin position="354"/>
        <end position="374"/>
    </location>
</feature>
<organism evidence="6 7">
    <name type="scientific">Reyranella soli</name>
    <dbReference type="NCBI Taxonomy" id="1230389"/>
    <lineage>
        <taxon>Bacteria</taxon>
        <taxon>Pseudomonadati</taxon>
        <taxon>Pseudomonadota</taxon>
        <taxon>Alphaproteobacteria</taxon>
        <taxon>Hyphomicrobiales</taxon>
        <taxon>Reyranellaceae</taxon>
        <taxon>Reyranella</taxon>
    </lineage>
</organism>
<evidence type="ECO:0000259" key="5">
    <source>
        <dbReference type="PROSITE" id="PS50222"/>
    </source>
</evidence>
<evidence type="ECO:0000313" key="6">
    <source>
        <dbReference type="EMBL" id="GEP54478.1"/>
    </source>
</evidence>
<dbReference type="Gene3D" id="1.10.238.10">
    <property type="entry name" value="EF-hand"/>
    <property type="match status" value="3"/>
</dbReference>
<evidence type="ECO:0000256" key="2">
    <source>
        <dbReference type="ARBA" id="ARBA00022737"/>
    </source>
</evidence>
<dbReference type="SUPFAM" id="SSF47473">
    <property type="entry name" value="EF-hand"/>
    <property type="match status" value="2"/>
</dbReference>
<feature type="compositionally biased region" description="Low complexity" evidence="3">
    <location>
        <begin position="38"/>
        <end position="72"/>
    </location>
</feature>
<dbReference type="PANTHER" id="PTHR10827:SF98">
    <property type="entry name" value="45 KDA CALCIUM-BINDING PROTEIN"/>
    <property type="match status" value="1"/>
</dbReference>
<feature type="chain" id="PRO_5022173728" description="EF-hand domain-containing protein" evidence="4">
    <location>
        <begin position="22"/>
        <end position="374"/>
    </location>
</feature>
<dbReference type="InterPro" id="IPR011992">
    <property type="entry name" value="EF-hand-dom_pair"/>
</dbReference>
<dbReference type="GO" id="GO:0005509">
    <property type="term" value="F:calcium ion binding"/>
    <property type="evidence" value="ECO:0007669"/>
    <property type="project" value="InterPro"/>
</dbReference>
<dbReference type="AlphaFoldDB" id="A0A512N687"/>
<dbReference type="EMBL" id="BKAJ01000030">
    <property type="protein sequence ID" value="GEP54478.1"/>
    <property type="molecule type" value="Genomic_DNA"/>
</dbReference>
<dbReference type="RefSeq" id="WP_147148037.1">
    <property type="nucleotide sequence ID" value="NZ_BKAJ01000030.1"/>
</dbReference>
<feature type="region of interest" description="Disordered" evidence="3">
    <location>
        <begin position="25"/>
        <end position="72"/>
    </location>
</feature>
<feature type="domain" description="EF-hand" evidence="5">
    <location>
        <begin position="266"/>
        <end position="301"/>
    </location>
</feature>
<evidence type="ECO:0000256" key="1">
    <source>
        <dbReference type="ARBA" id="ARBA00022723"/>
    </source>
</evidence>
<name>A0A512N687_9HYPH</name>
<feature type="region of interest" description="Disordered" evidence="3">
    <location>
        <begin position="319"/>
        <end position="374"/>
    </location>
</feature>